<evidence type="ECO:0000313" key="1">
    <source>
        <dbReference type="EMBL" id="JAN69245.1"/>
    </source>
</evidence>
<dbReference type="AlphaFoldDB" id="A0A0N8EHS2"/>
<name>A0A0N8EHS2_9CRUS</name>
<accession>A0A0N8EHS2</accession>
<dbReference type="EMBL" id="GDIQ01025492">
    <property type="protein sequence ID" value="JAN69245.1"/>
    <property type="molecule type" value="Transcribed_RNA"/>
</dbReference>
<proteinExistence type="predicted"/>
<organism evidence="1">
    <name type="scientific">Daphnia magna</name>
    <dbReference type="NCBI Taxonomy" id="35525"/>
    <lineage>
        <taxon>Eukaryota</taxon>
        <taxon>Metazoa</taxon>
        <taxon>Ecdysozoa</taxon>
        <taxon>Arthropoda</taxon>
        <taxon>Crustacea</taxon>
        <taxon>Branchiopoda</taxon>
        <taxon>Diplostraca</taxon>
        <taxon>Cladocera</taxon>
        <taxon>Anomopoda</taxon>
        <taxon>Daphniidae</taxon>
        <taxon>Daphnia</taxon>
    </lineage>
</organism>
<reference evidence="1" key="1">
    <citation type="submission" date="2015-10" db="EMBL/GenBank/DDBJ databases">
        <title>EvidentialGene: Evidence-directed Construction of Complete mRNA Transcriptomes without Genomes.</title>
        <authorList>
            <person name="Gilbert D.G."/>
        </authorList>
    </citation>
    <scope>NUCLEOTIDE SEQUENCE</scope>
</reference>
<protein>
    <submittedName>
        <fullName evidence="1">Uncharacterized protein</fullName>
    </submittedName>
</protein>
<sequence>MPTVNLFEFLIFRWIRTRLHRHLSHFTKEESTGEYGVFRQTLAFFCGTHTHDTNRLQPKKKKKFPSHPSLSD</sequence>